<gene>
    <name evidence="2" type="ORF">CG419_05435</name>
</gene>
<dbReference type="PROSITE" id="PS51723">
    <property type="entry name" value="PEPTIDASE_M60"/>
    <property type="match status" value="1"/>
</dbReference>
<dbReference type="PANTHER" id="PTHR15730">
    <property type="entry name" value="EXPERIMENTAL AUTOIMMUNE PROSTATITIS ANTIGEN 2-RELATED"/>
    <property type="match status" value="1"/>
</dbReference>
<dbReference type="AlphaFoldDB" id="A0AAC9Y0I3"/>
<accession>A0AAC9Y0I3</accession>
<protein>
    <recommendedName>
        <fullName evidence="1">Peptidase M60 domain-containing protein</fullName>
    </recommendedName>
</protein>
<organism evidence="2 3">
    <name type="scientific">Latilactobacillus curvatus</name>
    <name type="common">Lactobacillus curvatus</name>
    <dbReference type="NCBI Taxonomy" id="28038"/>
    <lineage>
        <taxon>Bacteria</taxon>
        <taxon>Bacillati</taxon>
        <taxon>Bacillota</taxon>
        <taxon>Bacilli</taxon>
        <taxon>Lactobacillales</taxon>
        <taxon>Lactobacillaceae</taxon>
        <taxon>Latilactobacillus</taxon>
    </lineage>
</organism>
<dbReference type="Gene3D" id="2.60.120.1250">
    <property type="entry name" value="Peptidase M60, enhancin-like domain 1"/>
    <property type="match status" value="1"/>
</dbReference>
<dbReference type="Pfam" id="PF17291">
    <property type="entry name" value="M60-like_N"/>
    <property type="match status" value="1"/>
</dbReference>
<dbReference type="InterPro" id="IPR035423">
    <property type="entry name" value="M60-like_N"/>
</dbReference>
<reference evidence="2 3" key="1">
    <citation type="submission" date="2017-07" db="EMBL/GenBank/DDBJ databases">
        <title>Lactobacillus curvatus MRS6 whole genome.</title>
        <authorList>
            <person name="Jans C."/>
            <person name="Lagler S."/>
            <person name="Lacroix C."/>
            <person name="Meile L."/>
            <person name="Stevens M.J.A."/>
        </authorList>
    </citation>
    <scope>NUCLEOTIDE SEQUENCE [LARGE SCALE GENOMIC DNA]</scope>
    <source>
        <strain evidence="2 3">MRS6</strain>
    </source>
</reference>
<dbReference type="InterPro" id="IPR051244">
    <property type="entry name" value="TCAF"/>
</dbReference>
<dbReference type="InterPro" id="IPR031161">
    <property type="entry name" value="Peptidase_M60_dom"/>
</dbReference>
<evidence type="ECO:0000259" key="1">
    <source>
        <dbReference type="PROSITE" id="PS51723"/>
    </source>
</evidence>
<proteinExistence type="predicted"/>
<dbReference type="Gene3D" id="1.10.390.30">
    <property type="entry name" value="Peptidase M60, enhancin-like domain 3"/>
    <property type="match status" value="1"/>
</dbReference>
<evidence type="ECO:0000313" key="2">
    <source>
        <dbReference type="EMBL" id="ASN60108.1"/>
    </source>
</evidence>
<dbReference type="SMART" id="SM01276">
    <property type="entry name" value="M60-like"/>
    <property type="match status" value="1"/>
</dbReference>
<sequence length="804" mass="91345">MSSIQTVKAEPSDNHQNLASSVLADSLKSKVRHQQTLKAPQEMKTYIGRGDVFKEKDRQRRTLRYSSLEPSGLYAQKGDVLTVAQGMQDSLSITIGSPERETQKQYPLTKGITTITVENEGPIYVTNPNDSGEATITISGATGSMPYFDLNQTSVADFEKQMAEMTNAKDVQLVSNKALITVSYAMAKKYLGDPKELMTYYDRFLTAQDRVSGITTEGNPVNFVDRHLQHFLESPKLYMYTENEFMGFHNDRALQRLLKTNEGWGIWHESGHQRQQTPWKWGAVVESSVNIYALAAQKELTGKITSLDQYYPEMHTYLKSDNKQFNAQNNNLKMVMFGQLGNTFGDNFYPVLHQYYRENKLAFGPDNERMQNFVLNVSRITGYNMQPYFEQWGFDISAAVKAEISQLTPLPEAIWLNDKETNKQLPMRLIDTVSLNDHGIQVNLTDYQTDVFKDEQLILKKNGQVISKLVNKEPIESMLTNNVWETIEMLKPTDVITIEQQNKNGTFKRYEHSIDSIALEEELLNYLNASEPIGTILTQAKLDALRNRIDALPSTFDYKEKLLELFTKLEDKYLATLVKDIQLDSQSALVVSFTDERFKDYAKIKVLVDDQPVAEVKNGISSGGQLDDNVLTILNQADAHVVTVVAELPHKSYILKMISQDILLLKRQVEALFETNDQLKPEVTQDLLDQLRTQINAVKGSEKTILTQRINHAQQLFLNTLVADMSVKNNKIVVTFANELFKHYKIVVLGNNSYLAEVTNGQNYYGSLNGNVFTPSKSVVYGHPYRVEVRHASGTYKIREMIAE</sequence>
<dbReference type="InterPro" id="IPR042279">
    <property type="entry name" value="Pep_M60_3"/>
</dbReference>
<dbReference type="Pfam" id="PF13402">
    <property type="entry name" value="Peptidase_M60"/>
    <property type="match status" value="1"/>
</dbReference>
<dbReference type="EMBL" id="CP022474">
    <property type="protein sequence ID" value="ASN60108.1"/>
    <property type="molecule type" value="Genomic_DNA"/>
</dbReference>
<feature type="domain" description="Peptidase M60" evidence="1">
    <location>
        <begin position="66"/>
        <end position="345"/>
    </location>
</feature>
<name>A0AAC9Y0I3_LATCU</name>
<dbReference type="Gene3D" id="3.40.390.80">
    <property type="entry name" value="Peptidase M60, enhancin-like domain 2"/>
    <property type="match status" value="1"/>
</dbReference>
<dbReference type="PANTHER" id="PTHR15730:SF5">
    <property type="entry name" value="SI:CH211-210B2.2-RELATED"/>
    <property type="match status" value="1"/>
</dbReference>
<evidence type="ECO:0000313" key="3">
    <source>
        <dbReference type="Proteomes" id="UP000199749"/>
    </source>
</evidence>
<dbReference type="Proteomes" id="UP000199749">
    <property type="component" value="Chromosome"/>
</dbReference>